<proteinExistence type="predicted"/>
<protein>
    <submittedName>
        <fullName evidence="1">Uncharacterized protein</fullName>
    </submittedName>
</protein>
<name>A0A1G9UUZ0_9FIRM</name>
<sequence>MFVNASSTFALYCQECGKIQMHDISHFSIKKTVLELKCSCGHVQARLSRAGARQFKLTIPCVVCQSTHSVFFSFRKLLYTLVDKIYCVKDNFELGYFGARAAIEKTLADQKQECVSLIRETDKDEPEEHIERQHIVLGILNKVHDIAEQGGVYCRCGGDAVEADLLPDCIILECMHCGAYYILAAQTEYDLQSAQTLDSIELAPRRYLVKRIDFD</sequence>
<dbReference type="RefSeq" id="WP_092073557.1">
    <property type="nucleotide sequence ID" value="NZ_FNHB01000006.1"/>
</dbReference>
<dbReference type="EMBL" id="FNHB01000006">
    <property type="protein sequence ID" value="SDM63733.1"/>
    <property type="molecule type" value="Genomic_DNA"/>
</dbReference>
<dbReference type="AlphaFoldDB" id="A0A1G9UUZ0"/>
<keyword evidence="2" id="KW-1185">Reference proteome</keyword>
<reference evidence="1 2" key="1">
    <citation type="submission" date="2016-10" db="EMBL/GenBank/DDBJ databases">
        <authorList>
            <person name="de Groot N.N."/>
        </authorList>
    </citation>
    <scope>NUCLEOTIDE SEQUENCE [LARGE SCALE GENOMIC DNA]</scope>
    <source>
        <strain evidence="1 2">DSM 1736</strain>
    </source>
</reference>
<dbReference type="Proteomes" id="UP000214880">
    <property type="component" value="Unassembled WGS sequence"/>
</dbReference>
<organism evidence="1 2">
    <name type="scientific">Dendrosporobacter quercicolus</name>
    <dbReference type="NCBI Taxonomy" id="146817"/>
    <lineage>
        <taxon>Bacteria</taxon>
        <taxon>Bacillati</taxon>
        <taxon>Bacillota</taxon>
        <taxon>Negativicutes</taxon>
        <taxon>Selenomonadales</taxon>
        <taxon>Sporomusaceae</taxon>
        <taxon>Dendrosporobacter</taxon>
    </lineage>
</organism>
<gene>
    <name evidence="1" type="ORF">SAMN04488502_10674</name>
</gene>
<evidence type="ECO:0000313" key="2">
    <source>
        <dbReference type="Proteomes" id="UP000214880"/>
    </source>
</evidence>
<dbReference type="OrthoDB" id="1678992at2"/>
<dbReference type="STRING" id="146817.SAMN04488502_10674"/>
<accession>A0A1G9UUZ0</accession>
<evidence type="ECO:0000313" key="1">
    <source>
        <dbReference type="EMBL" id="SDM63733.1"/>
    </source>
</evidence>